<dbReference type="AlphaFoldDB" id="A0A840E1R4"/>
<gene>
    <name evidence="2" type="ORF">GGR02_003574</name>
</gene>
<protein>
    <recommendedName>
        <fullName evidence="1">Transposase IS4-like domain-containing protein</fullName>
    </recommendedName>
</protein>
<evidence type="ECO:0000313" key="3">
    <source>
        <dbReference type="Proteomes" id="UP000559598"/>
    </source>
</evidence>
<accession>A0A840E1R4</accession>
<organism evidence="2 3">
    <name type="scientific">Anoxybacteroides voinovskiense</name>
    <dbReference type="NCBI Taxonomy" id="230470"/>
    <lineage>
        <taxon>Bacteria</taxon>
        <taxon>Bacillati</taxon>
        <taxon>Bacillota</taxon>
        <taxon>Bacilli</taxon>
        <taxon>Bacillales</taxon>
        <taxon>Anoxybacillaceae</taxon>
        <taxon>Anoxybacteroides</taxon>
    </lineage>
</organism>
<dbReference type="Proteomes" id="UP000559598">
    <property type="component" value="Unassembled WGS sequence"/>
</dbReference>
<dbReference type="GO" id="GO:0004803">
    <property type="term" value="F:transposase activity"/>
    <property type="evidence" value="ECO:0007669"/>
    <property type="project" value="InterPro"/>
</dbReference>
<feature type="non-terminal residue" evidence="2">
    <location>
        <position position="1"/>
    </location>
</feature>
<reference evidence="2 3" key="1">
    <citation type="submission" date="2020-08" db="EMBL/GenBank/DDBJ databases">
        <title>Genomic Encyclopedia of Type Strains, Phase IV (KMG-IV): sequencing the most valuable type-strain genomes for metagenomic binning, comparative biology and taxonomic classification.</title>
        <authorList>
            <person name="Goeker M."/>
        </authorList>
    </citation>
    <scope>NUCLEOTIDE SEQUENCE [LARGE SCALE GENOMIC DNA]</scope>
    <source>
        <strain evidence="2 3">DSM 17075</strain>
    </source>
</reference>
<evidence type="ECO:0000259" key="1">
    <source>
        <dbReference type="Pfam" id="PF01609"/>
    </source>
</evidence>
<keyword evidence="3" id="KW-1185">Reference proteome</keyword>
<dbReference type="GO" id="GO:0006313">
    <property type="term" value="P:DNA transposition"/>
    <property type="evidence" value="ECO:0007669"/>
    <property type="project" value="InterPro"/>
</dbReference>
<dbReference type="InterPro" id="IPR002559">
    <property type="entry name" value="Transposase_11"/>
</dbReference>
<feature type="domain" description="Transposase IS4-like" evidence="1">
    <location>
        <begin position="25"/>
        <end position="299"/>
    </location>
</feature>
<dbReference type="GO" id="GO:0003677">
    <property type="term" value="F:DNA binding"/>
    <property type="evidence" value="ECO:0007669"/>
    <property type="project" value="InterPro"/>
</dbReference>
<proteinExistence type="predicted"/>
<name>A0A840E1R4_9BACL</name>
<dbReference type="Pfam" id="PF01609">
    <property type="entry name" value="DDE_Tnp_1"/>
    <property type="match status" value="1"/>
</dbReference>
<sequence length="324" mass="37204">EENAIHEMFIQLVEEISEALSGFGKHVAMDSKAIESFANRKSRHLASDGRRDLDADYGKKTYRGKREDGSPWEKIVSWFGYKLHLIVDALYELPIYYSVTKASVPDVVEGRNMWKSMKEEMPKRVEEAETCSADKGYDDTKLIEALWEEYRVKPVIDIRNMWKDGEATKVVSGQTNVVYNYKGTVFCVCPETGKEREMANGGFEKERNTLKKRCPANVYGITCKGEKQCPIAQGIRIRLDEDRRVFTPIDRSSRTWEKLYAKRTAVERVNSRLDVSFGMEQHTIRGLAKMKVRCGMVLSVMLALALGRIREKKEEKMRSLVYAA</sequence>
<comment type="caution">
    <text evidence="2">The sequence shown here is derived from an EMBL/GenBank/DDBJ whole genome shotgun (WGS) entry which is preliminary data.</text>
</comment>
<dbReference type="EMBL" id="JACIDE010000057">
    <property type="protein sequence ID" value="MBB4075719.1"/>
    <property type="molecule type" value="Genomic_DNA"/>
</dbReference>
<dbReference type="RefSeq" id="WP_183186161.1">
    <property type="nucleotide sequence ID" value="NZ_JACIDE010000057.1"/>
</dbReference>
<evidence type="ECO:0000313" key="2">
    <source>
        <dbReference type="EMBL" id="MBB4075719.1"/>
    </source>
</evidence>